<dbReference type="Proteomes" id="UP000828048">
    <property type="component" value="Chromosome 9"/>
</dbReference>
<reference evidence="1 2" key="1">
    <citation type="journal article" date="2021" name="Hortic Res">
        <title>High-quality reference genome and annotation aids understanding of berry development for evergreen blueberry (Vaccinium darrowii).</title>
        <authorList>
            <person name="Yu J."/>
            <person name="Hulse-Kemp A.M."/>
            <person name="Babiker E."/>
            <person name="Staton M."/>
        </authorList>
    </citation>
    <scope>NUCLEOTIDE SEQUENCE [LARGE SCALE GENOMIC DNA]</scope>
    <source>
        <strain evidence="2">cv. NJ 8807/NJ 8810</strain>
        <tissue evidence="1">Young leaf</tissue>
    </source>
</reference>
<evidence type="ECO:0000313" key="1">
    <source>
        <dbReference type="EMBL" id="KAH7866522.1"/>
    </source>
</evidence>
<keyword evidence="2" id="KW-1185">Reference proteome</keyword>
<dbReference type="EMBL" id="CM037159">
    <property type="protein sequence ID" value="KAH7866522.1"/>
    <property type="molecule type" value="Genomic_DNA"/>
</dbReference>
<accession>A0ACB7ZKD3</accession>
<protein>
    <submittedName>
        <fullName evidence="1">Uncharacterized protein</fullName>
    </submittedName>
</protein>
<proteinExistence type="predicted"/>
<sequence>MGDGRRRITIISVSSLILVAMVVAVTIGVSQNTSGQSTTNKAVTTSAKAITNICEPTDYKQVCVDSLTSSAGNTTDPTQLIMAAFQAAKQKILDAAKNSSLLEKLHEDPRTKEALQNCQDLAKSAAIDLGRSFDDIKKVDATTFDALLDDLKIWLSGAMTYQETCLDGFDNTTGDAGEKMKGYLQTALQLTSNALAMVTEISDELSSLDVQGVNRRLLSNDLHALRHSGFPRWVSAGTRRLLEQKITPDLVVAKDGSGKYKTIGEAVNDIPSNGNKTFVLYIKEGVYEEQVTFNRTLTHLMVVGDGPTKTKITGKLNFIDGTSTFHTATVVVLGDHFIAKDIGFENSAGPEKHQAVALRVGADFSIFYNCRMDAYQDTLYAHTYRQFYRDCVISGTIDFVFGDSASMFQGCTFLVRKPLSNQANIVTAQGRQDKREPTAIVLQNCTITADPEYYPVRNTLKSYLGRPWKERSRTIIMETYIDDLIQPDGWLPWNGTFAIDTCFYAEYNNRGPGANTSNRVTWKGVKELTRAAVERFTGDEFIMGSAWVPATGVPYAPGLIFPPPSDSPKAIESQKEVAAELDKQTAHNKTDYVPKTKDRAPDPGAEALPPWLTIETPVSNTNVASPPPPTAALPPVSQTTAQAPSQIVPNKSKSIFAVFS</sequence>
<gene>
    <name evidence="1" type="ORF">Vadar_021465</name>
</gene>
<evidence type="ECO:0000313" key="2">
    <source>
        <dbReference type="Proteomes" id="UP000828048"/>
    </source>
</evidence>
<name>A0ACB7ZKD3_9ERIC</name>
<comment type="caution">
    <text evidence="1">The sequence shown here is derived from an EMBL/GenBank/DDBJ whole genome shotgun (WGS) entry which is preliminary data.</text>
</comment>
<organism evidence="1 2">
    <name type="scientific">Vaccinium darrowii</name>
    <dbReference type="NCBI Taxonomy" id="229202"/>
    <lineage>
        <taxon>Eukaryota</taxon>
        <taxon>Viridiplantae</taxon>
        <taxon>Streptophyta</taxon>
        <taxon>Embryophyta</taxon>
        <taxon>Tracheophyta</taxon>
        <taxon>Spermatophyta</taxon>
        <taxon>Magnoliopsida</taxon>
        <taxon>eudicotyledons</taxon>
        <taxon>Gunneridae</taxon>
        <taxon>Pentapetalae</taxon>
        <taxon>asterids</taxon>
        <taxon>Ericales</taxon>
        <taxon>Ericaceae</taxon>
        <taxon>Vaccinioideae</taxon>
        <taxon>Vaccinieae</taxon>
        <taxon>Vaccinium</taxon>
    </lineage>
</organism>